<dbReference type="Pfam" id="PF12796">
    <property type="entry name" value="Ank_2"/>
    <property type="match status" value="1"/>
</dbReference>
<evidence type="ECO:0000313" key="5">
    <source>
        <dbReference type="EMBL" id="KIM92537.1"/>
    </source>
</evidence>
<dbReference type="InterPro" id="IPR036770">
    <property type="entry name" value="Ankyrin_rpt-contain_sf"/>
</dbReference>
<evidence type="ECO:0000313" key="6">
    <source>
        <dbReference type="Proteomes" id="UP000054321"/>
    </source>
</evidence>
<dbReference type="SMART" id="SM00248">
    <property type="entry name" value="ANK"/>
    <property type="match status" value="1"/>
</dbReference>
<evidence type="ECO:0000256" key="1">
    <source>
        <dbReference type="ARBA" id="ARBA00022737"/>
    </source>
</evidence>
<dbReference type="PROSITE" id="PS50297">
    <property type="entry name" value="ANK_REP_REGION"/>
    <property type="match status" value="1"/>
</dbReference>
<dbReference type="AlphaFoldDB" id="A0A0C3CS84"/>
<reference evidence="6" key="2">
    <citation type="submission" date="2015-01" db="EMBL/GenBank/DDBJ databases">
        <title>Evolutionary Origins and Diversification of the Mycorrhizal Mutualists.</title>
        <authorList>
            <consortium name="DOE Joint Genome Institute"/>
            <consortium name="Mycorrhizal Genomics Consortium"/>
            <person name="Kohler A."/>
            <person name="Kuo A."/>
            <person name="Nagy L.G."/>
            <person name="Floudas D."/>
            <person name="Copeland A."/>
            <person name="Barry K.W."/>
            <person name="Cichocki N."/>
            <person name="Veneault-Fourrey C."/>
            <person name="LaButti K."/>
            <person name="Lindquist E.A."/>
            <person name="Lipzen A."/>
            <person name="Lundell T."/>
            <person name="Morin E."/>
            <person name="Murat C."/>
            <person name="Riley R."/>
            <person name="Ohm R."/>
            <person name="Sun H."/>
            <person name="Tunlid A."/>
            <person name="Henrissat B."/>
            <person name="Grigoriev I.V."/>
            <person name="Hibbett D.S."/>
            <person name="Martin F."/>
        </authorList>
    </citation>
    <scope>NUCLEOTIDE SEQUENCE [LARGE SCALE GENOMIC DNA]</scope>
    <source>
        <strain evidence="6">Zn</strain>
    </source>
</reference>
<name>A0A0C3CS84_OIDMZ</name>
<sequence>MQPEGVRGTATAKNADSRAPRQRKFVLDIRPWIPIAQLYDASKVGDDKDIQRLLNLGVNSDINGWTPLHDAAVNGHKTVVKLLMRQDGINLDLVDNRGKTALAWAEKYGHADIVHIISN</sequence>
<dbReference type="InterPro" id="IPR002110">
    <property type="entry name" value="Ankyrin_rpt"/>
</dbReference>
<feature type="repeat" description="ANK" evidence="3">
    <location>
        <begin position="63"/>
        <end position="96"/>
    </location>
</feature>
<organism evidence="5 6">
    <name type="scientific">Oidiodendron maius (strain Zn)</name>
    <dbReference type="NCBI Taxonomy" id="913774"/>
    <lineage>
        <taxon>Eukaryota</taxon>
        <taxon>Fungi</taxon>
        <taxon>Dikarya</taxon>
        <taxon>Ascomycota</taxon>
        <taxon>Pezizomycotina</taxon>
        <taxon>Leotiomycetes</taxon>
        <taxon>Leotiomycetes incertae sedis</taxon>
        <taxon>Myxotrichaceae</taxon>
        <taxon>Oidiodendron</taxon>
    </lineage>
</organism>
<keyword evidence="6" id="KW-1185">Reference proteome</keyword>
<dbReference type="Proteomes" id="UP000054321">
    <property type="component" value="Unassembled WGS sequence"/>
</dbReference>
<dbReference type="SUPFAM" id="SSF48403">
    <property type="entry name" value="Ankyrin repeat"/>
    <property type="match status" value="1"/>
</dbReference>
<dbReference type="PANTHER" id="PTHR24198:SF165">
    <property type="entry name" value="ANKYRIN REPEAT-CONTAINING PROTEIN-RELATED"/>
    <property type="match status" value="1"/>
</dbReference>
<dbReference type="PANTHER" id="PTHR24198">
    <property type="entry name" value="ANKYRIN REPEAT AND PROTEIN KINASE DOMAIN-CONTAINING PROTEIN"/>
    <property type="match status" value="1"/>
</dbReference>
<dbReference type="InParanoid" id="A0A0C3CS84"/>
<feature type="region of interest" description="Disordered" evidence="4">
    <location>
        <begin position="1"/>
        <end position="20"/>
    </location>
</feature>
<proteinExistence type="predicted"/>
<protein>
    <submittedName>
        <fullName evidence="5">Uncharacterized protein</fullName>
    </submittedName>
</protein>
<evidence type="ECO:0000256" key="2">
    <source>
        <dbReference type="ARBA" id="ARBA00023043"/>
    </source>
</evidence>
<dbReference type="HOGENOM" id="CLU_2062164_0_0_1"/>
<dbReference type="PROSITE" id="PS50088">
    <property type="entry name" value="ANK_REPEAT"/>
    <property type="match status" value="1"/>
</dbReference>
<dbReference type="EMBL" id="KN832923">
    <property type="protein sequence ID" value="KIM92537.1"/>
    <property type="molecule type" value="Genomic_DNA"/>
</dbReference>
<dbReference type="OrthoDB" id="197419at2759"/>
<dbReference type="Gene3D" id="1.25.40.20">
    <property type="entry name" value="Ankyrin repeat-containing domain"/>
    <property type="match status" value="1"/>
</dbReference>
<gene>
    <name evidence="5" type="ORF">OIDMADRAFT_139501</name>
</gene>
<dbReference type="STRING" id="913774.A0A0C3CS84"/>
<accession>A0A0C3CS84</accession>
<evidence type="ECO:0000256" key="3">
    <source>
        <dbReference type="PROSITE-ProRule" id="PRU00023"/>
    </source>
</evidence>
<keyword evidence="2 3" id="KW-0040">ANK repeat</keyword>
<reference evidence="5 6" key="1">
    <citation type="submission" date="2014-04" db="EMBL/GenBank/DDBJ databases">
        <authorList>
            <consortium name="DOE Joint Genome Institute"/>
            <person name="Kuo A."/>
            <person name="Martino E."/>
            <person name="Perotto S."/>
            <person name="Kohler A."/>
            <person name="Nagy L.G."/>
            <person name="Floudas D."/>
            <person name="Copeland A."/>
            <person name="Barry K.W."/>
            <person name="Cichocki N."/>
            <person name="Veneault-Fourrey C."/>
            <person name="LaButti K."/>
            <person name="Lindquist E.A."/>
            <person name="Lipzen A."/>
            <person name="Lundell T."/>
            <person name="Morin E."/>
            <person name="Murat C."/>
            <person name="Sun H."/>
            <person name="Tunlid A."/>
            <person name="Henrissat B."/>
            <person name="Grigoriev I.V."/>
            <person name="Hibbett D.S."/>
            <person name="Martin F."/>
            <person name="Nordberg H.P."/>
            <person name="Cantor M.N."/>
            <person name="Hua S.X."/>
        </authorList>
    </citation>
    <scope>NUCLEOTIDE SEQUENCE [LARGE SCALE GENOMIC DNA]</scope>
    <source>
        <strain evidence="5 6">Zn</strain>
    </source>
</reference>
<keyword evidence="1" id="KW-0677">Repeat</keyword>
<evidence type="ECO:0000256" key="4">
    <source>
        <dbReference type="SAM" id="MobiDB-lite"/>
    </source>
</evidence>